<feature type="transmembrane region" description="Helical" evidence="1">
    <location>
        <begin position="154"/>
        <end position="175"/>
    </location>
</feature>
<keyword evidence="1" id="KW-0812">Transmembrane</keyword>
<reference evidence="2 3" key="1">
    <citation type="submission" date="2019-08" db="EMBL/GenBank/DDBJ databases">
        <title>The genome of the soybean aphid Biotype 1, its phylome, world population structure and adaptation to the North American continent.</title>
        <authorList>
            <person name="Giordano R."/>
            <person name="Donthu R.K."/>
            <person name="Hernandez A.G."/>
            <person name="Wright C.L."/>
            <person name="Zimin A.V."/>
        </authorList>
    </citation>
    <scope>NUCLEOTIDE SEQUENCE [LARGE SCALE GENOMIC DNA]</scope>
    <source>
        <tissue evidence="2">Whole aphids</tissue>
    </source>
</reference>
<keyword evidence="3" id="KW-1185">Reference proteome</keyword>
<keyword evidence="1" id="KW-0472">Membrane</keyword>
<evidence type="ECO:0000256" key="1">
    <source>
        <dbReference type="SAM" id="Phobius"/>
    </source>
</evidence>
<organism evidence="2 3">
    <name type="scientific">Aphis glycines</name>
    <name type="common">Soybean aphid</name>
    <dbReference type="NCBI Taxonomy" id="307491"/>
    <lineage>
        <taxon>Eukaryota</taxon>
        <taxon>Metazoa</taxon>
        <taxon>Ecdysozoa</taxon>
        <taxon>Arthropoda</taxon>
        <taxon>Hexapoda</taxon>
        <taxon>Insecta</taxon>
        <taxon>Pterygota</taxon>
        <taxon>Neoptera</taxon>
        <taxon>Paraneoptera</taxon>
        <taxon>Hemiptera</taxon>
        <taxon>Sternorrhyncha</taxon>
        <taxon>Aphidomorpha</taxon>
        <taxon>Aphidoidea</taxon>
        <taxon>Aphididae</taxon>
        <taxon>Aphidini</taxon>
        <taxon>Aphis</taxon>
        <taxon>Aphis</taxon>
    </lineage>
</organism>
<dbReference type="EMBL" id="VYZN01000044">
    <property type="protein sequence ID" value="KAE9529651.1"/>
    <property type="molecule type" value="Genomic_DNA"/>
</dbReference>
<evidence type="ECO:0000313" key="3">
    <source>
        <dbReference type="Proteomes" id="UP000475862"/>
    </source>
</evidence>
<protein>
    <submittedName>
        <fullName evidence="2">Uncharacterized protein</fullName>
    </submittedName>
</protein>
<evidence type="ECO:0000313" key="2">
    <source>
        <dbReference type="EMBL" id="KAE9529651.1"/>
    </source>
</evidence>
<sequence>MLMYSCKVWTITEEIEKNLLSFKNKVLRICGAIYDDELGCWRRRTNAEIQEITQSSKINNYIKAQRLQWFRHVMRRDESKTVKVVIEYQPSGKRPRGRPKKAIVRRGSLDVEDWKDIIQDRERWKALTVVAKTFEESLSQEEEEFLFLLDKLPLIILFTTLVTFDFLLTTIQLLISHKLFRIIKLTRNTDIVKITGTTDH</sequence>
<proteinExistence type="predicted"/>
<gene>
    <name evidence="2" type="ORF">AGLY_011747</name>
</gene>
<dbReference type="AlphaFoldDB" id="A0A6G0TBP5"/>
<comment type="caution">
    <text evidence="2">The sequence shown here is derived from an EMBL/GenBank/DDBJ whole genome shotgun (WGS) entry which is preliminary data.</text>
</comment>
<keyword evidence="1" id="KW-1133">Transmembrane helix</keyword>
<accession>A0A6G0TBP5</accession>
<name>A0A6G0TBP5_APHGL</name>
<dbReference type="OrthoDB" id="6625894at2759"/>
<dbReference type="Proteomes" id="UP000475862">
    <property type="component" value="Unassembled WGS sequence"/>
</dbReference>